<sequence length="81" mass="8816">TVPARYYSGQWTCRAKLYGGTGSLPMTGSQSRSPASAKDSKLNCSEFNSTHSHRVPSGHHCMLCVLALKGWVGDLRNASRF</sequence>
<evidence type="ECO:0000313" key="1">
    <source>
        <dbReference type="Ensembl" id="ENSGMOP00000062475.1"/>
    </source>
</evidence>
<organism evidence="1 2">
    <name type="scientific">Gadus morhua</name>
    <name type="common">Atlantic cod</name>
    <dbReference type="NCBI Taxonomy" id="8049"/>
    <lineage>
        <taxon>Eukaryota</taxon>
        <taxon>Metazoa</taxon>
        <taxon>Chordata</taxon>
        <taxon>Craniata</taxon>
        <taxon>Vertebrata</taxon>
        <taxon>Euteleostomi</taxon>
        <taxon>Actinopterygii</taxon>
        <taxon>Neopterygii</taxon>
        <taxon>Teleostei</taxon>
        <taxon>Neoteleostei</taxon>
        <taxon>Acanthomorphata</taxon>
        <taxon>Zeiogadaria</taxon>
        <taxon>Gadariae</taxon>
        <taxon>Gadiformes</taxon>
        <taxon>Gadoidei</taxon>
        <taxon>Gadidae</taxon>
        <taxon>Gadus</taxon>
    </lineage>
</organism>
<dbReference type="Proteomes" id="UP000694546">
    <property type="component" value="Chromosome 6"/>
</dbReference>
<reference evidence="1" key="2">
    <citation type="submission" date="2025-09" db="UniProtKB">
        <authorList>
            <consortium name="Ensembl"/>
        </authorList>
    </citation>
    <scope>IDENTIFICATION</scope>
</reference>
<reference evidence="1" key="1">
    <citation type="submission" date="2025-08" db="UniProtKB">
        <authorList>
            <consortium name="Ensembl"/>
        </authorList>
    </citation>
    <scope>IDENTIFICATION</scope>
</reference>
<name>A0A8C5CKX1_GADMO</name>
<evidence type="ECO:0000313" key="2">
    <source>
        <dbReference type="Proteomes" id="UP000694546"/>
    </source>
</evidence>
<accession>A0A8C5CKX1</accession>
<dbReference type="Ensembl" id="ENSGMOT00000040135.1">
    <property type="protein sequence ID" value="ENSGMOP00000062475.1"/>
    <property type="gene ID" value="ENSGMOG00000029527.1"/>
</dbReference>
<proteinExistence type="predicted"/>
<keyword evidence="2" id="KW-1185">Reference proteome</keyword>
<protein>
    <submittedName>
        <fullName evidence="1">Uncharacterized protein</fullName>
    </submittedName>
</protein>
<dbReference type="AlphaFoldDB" id="A0A8C5CKX1"/>